<dbReference type="EMBL" id="MDYQ01000134">
    <property type="protein sequence ID" value="PRP80943.1"/>
    <property type="molecule type" value="Genomic_DNA"/>
</dbReference>
<evidence type="ECO:0000313" key="3">
    <source>
        <dbReference type="EMBL" id="PRP80943.1"/>
    </source>
</evidence>
<dbReference type="AlphaFoldDB" id="A0A2P6NAI0"/>
<dbReference type="GO" id="GO:0006281">
    <property type="term" value="P:DNA repair"/>
    <property type="evidence" value="ECO:0007669"/>
    <property type="project" value="UniProtKB-ARBA"/>
</dbReference>
<evidence type="ECO:0000313" key="4">
    <source>
        <dbReference type="Proteomes" id="UP000241769"/>
    </source>
</evidence>
<dbReference type="InterPro" id="IPR007560">
    <property type="entry name" value="Restrct_endonuc_IV_Mrr"/>
</dbReference>
<dbReference type="GO" id="GO:0003677">
    <property type="term" value="F:DNA binding"/>
    <property type="evidence" value="ECO:0007669"/>
    <property type="project" value="InterPro"/>
</dbReference>
<dbReference type="Gene3D" id="3.40.1350.10">
    <property type="match status" value="1"/>
</dbReference>
<sequence>MFSRRKIIADVLTKAKGDALEKRVVRLYKNLGKRNVKRDVTLIDRFGNRSQIDVTYGYFFKTYVECKNYTSTVPLSDVAKFKEVLSLNNIPVSRGIFITTSDYVPRAVTIGIHTVNGEELRELERQAKHRKATDLALWFLFAGGIVGGGYLYVMQHPNDLVEDAQQKARNIVDPECWKSAYSKTQRKILGLYKEAKRDNKAYICVNANGEKKSFSHGEISAMIMSECLNTDTSDN</sequence>
<accession>A0A2P6NAI0</accession>
<comment type="caution">
    <text evidence="3">The sequence shown here is derived from an EMBL/GenBank/DDBJ whole genome shotgun (WGS) entry which is preliminary data.</text>
</comment>
<reference evidence="3 4" key="1">
    <citation type="journal article" date="2018" name="Genome Biol. Evol.">
        <title>Multiple Roots of Fruiting Body Formation in Amoebozoa.</title>
        <authorList>
            <person name="Hillmann F."/>
            <person name="Forbes G."/>
            <person name="Novohradska S."/>
            <person name="Ferling I."/>
            <person name="Riege K."/>
            <person name="Groth M."/>
            <person name="Westermann M."/>
            <person name="Marz M."/>
            <person name="Spaller T."/>
            <person name="Winckler T."/>
            <person name="Schaap P."/>
            <person name="Glockner G."/>
        </authorList>
    </citation>
    <scope>NUCLEOTIDE SEQUENCE [LARGE SCALE GENOMIC DNA]</scope>
    <source>
        <strain evidence="3 4">Jena</strain>
    </source>
</reference>
<dbReference type="Proteomes" id="UP000241769">
    <property type="component" value="Unassembled WGS sequence"/>
</dbReference>
<evidence type="ECO:0000256" key="1">
    <source>
        <dbReference type="SAM" id="Phobius"/>
    </source>
</evidence>
<name>A0A2P6NAI0_9EUKA</name>
<dbReference type="InterPro" id="IPR011856">
    <property type="entry name" value="tRNA_endonuc-like_dom_sf"/>
</dbReference>
<protein>
    <recommendedName>
        <fullName evidence="2">Restriction endonuclease type IV Mrr domain-containing protein</fullName>
    </recommendedName>
</protein>
<proteinExistence type="predicted"/>
<dbReference type="SUPFAM" id="SSF52980">
    <property type="entry name" value="Restriction endonuclease-like"/>
    <property type="match status" value="1"/>
</dbReference>
<evidence type="ECO:0000259" key="2">
    <source>
        <dbReference type="Pfam" id="PF04471"/>
    </source>
</evidence>
<dbReference type="InterPro" id="IPR011335">
    <property type="entry name" value="Restrct_endonuc-II-like"/>
</dbReference>
<feature type="transmembrane region" description="Helical" evidence="1">
    <location>
        <begin position="135"/>
        <end position="153"/>
    </location>
</feature>
<dbReference type="InParanoid" id="A0A2P6NAI0"/>
<gene>
    <name evidence="3" type="ORF">PROFUN_11272</name>
</gene>
<keyword evidence="1" id="KW-1133">Transmembrane helix</keyword>
<organism evidence="3 4">
    <name type="scientific">Planoprotostelium fungivorum</name>
    <dbReference type="NCBI Taxonomy" id="1890364"/>
    <lineage>
        <taxon>Eukaryota</taxon>
        <taxon>Amoebozoa</taxon>
        <taxon>Evosea</taxon>
        <taxon>Variosea</taxon>
        <taxon>Cavosteliida</taxon>
        <taxon>Cavosteliaceae</taxon>
        <taxon>Planoprotostelium</taxon>
    </lineage>
</organism>
<dbReference type="Pfam" id="PF04471">
    <property type="entry name" value="Mrr_cat"/>
    <property type="match status" value="1"/>
</dbReference>
<keyword evidence="4" id="KW-1185">Reference proteome</keyword>
<dbReference type="OrthoDB" id="16938at2759"/>
<feature type="domain" description="Restriction endonuclease type IV Mrr" evidence="2">
    <location>
        <begin position="14"/>
        <end position="109"/>
    </location>
</feature>
<keyword evidence="1" id="KW-0472">Membrane</keyword>
<keyword evidence="1" id="KW-0812">Transmembrane</keyword>
<dbReference type="GO" id="GO:0004519">
    <property type="term" value="F:endonuclease activity"/>
    <property type="evidence" value="ECO:0007669"/>
    <property type="project" value="InterPro"/>
</dbReference>
<dbReference type="GO" id="GO:0009307">
    <property type="term" value="P:DNA restriction-modification system"/>
    <property type="evidence" value="ECO:0007669"/>
    <property type="project" value="InterPro"/>
</dbReference>